<keyword evidence="1" id="KW-1185">Reference proteome</keyword>
<protein>
    <submittedName>
        <fullName evidence="2">Uncharacterized protein</fullName>
    </submittedName>
</protein>
<dbReference type="AlphaFoldDB" id="A0A915ES78"/>
<organism evidence="1 2">
    <name type="scientific">Ditylenchus dipsaci</name>
    <dbReference type="NCBI Taxonomy" id="166011"/>
    <lineage>
        <taxon>Eukaryota</taxon>
        <taxon>Metazoa</taxon>
        <taxon>Ecdysozoa</taxon>
        <taxon>Nematoda</taxon>
        <taxon>Chromadorea</taxon>
        <taxon>Rhabditida</taxon>
        <taxon>Tylenchina</taxon>
        <taxon>Tylenchomorpha</taxon>
        <taxon>Sphaerularioidea</taxon>
        <taxon>Anguinidae</taxon>
        <taxon>Anguininae</taxon>
        <taxon>Ditylenchus</taxon>
    </lineage>
</organism>
<dbReference type="GO" id="GO:0032483">
    <property type="term" value="P:regulation of Rab protein signal transduction"/>
    <property type="evidence" value="ECO:0007669"/>
    <property type="project" value="TreeGrafter"/>
</dbReference>
<dbReference type="PANTHER" id="PTHR12296">
    <property type="entry name" value="DENN DOMAIN-CONTAINING PROTEIN 4"/>
    <property type="match status" value="1"/>
</dbReference>
<dbReference type="Proteomes" id="UP000887574">
    <property type="component" value="Unplaced"/>
</dbReference>
<dbReference type="GO" id="GO:0005085">
    <property type="term" value="F:guanyl-nucleotide exchange factor activity"/>
    <property type="evidence" value="ECO:0007669"/>
    <property type="project" value="UniProtKB-ARBA"/>
</dbReference>
<sequence>MREILPQSIAELKKLWIISEEGCSLDVTLCSCSACAGCNCLIYDEELMAGWRVDDLNNDSVCPYCSHPFVPSLKVSIQNRRRQKISSSWYAPLSISISGEENDAVNLLFQNKQDDEFSVPFVSPLVLRRQLESMLLSDPLVLSEVSMRLISPDVFWNLLYYCRRLDLPTHIVTWISPHVHIRCVYDLPSLHPESESPIYFANHQKETESAVLSPFVSSADVRLWQNVVDSLQTSNLFLILKHIINGHRERKDAAVGLRGHFSIYRDILFVALDRFGRSVDREQFDRQYSQELEHLPPRILSLLSVRLSSKSSDDCLPKNNATARHLVVFHIYSVDLNVFLMDITK</sequence>
<proteinExistence type="predicted"/>
<reference evidence="2" key="1">
    <citation type="submission" date="2022-11" db="UniProtKB">
        <authorList>
            <consortium name="WormBaseParasite"/>
        </authorList>
    </citation>
    <scope>IDENTIFICATION</scope>
</reference>
<evidence type="ECO:0000313" key="2">
    <source>
        <dbReference type="WBParaSite" id="jg8762"/>
    </source>
</evidence>
<dbReference type="InterPro" id="IPR051696">
    <property type="entry name" value="DENN_Domain_GEFs"/>
</dbReference>
<dbReference type="GO" id="GO:0031410">
    <property type="term" value="C:cytoplasmic vesicle"/>
    <property type="evidence" value="ECO:0007669"/>
    <property type="project" value="TreeGrafter"/>
</dbReference>
<name>A0A915ES78_9BILA</name>
<dbReference type="PANTHER" id="PTHR12296:SF30">
    <property type="entry name" value="DENN DOMAIN-CONTAINING PROTEIN CRAG"/>
    <property type="match status" value="1"/>
</dbReference>
<evidence type="ECO:0000313" key="1">
    <source>
        <dbReference type="Proteomes" id="UP000887574"/>
    </source>
</evidence>
<accession>A0A915ES78</accession>
<dbReference type="WBParaSite" id="jg8762">
    <property type="protein sequence ID" value="jg8762"/>
    <property type="gene ID" value="jg8762"/>
</dbReference>